<name>A0ABT2ZGL1_9RHOB</name>
<dbReference type="Pfam" id="PF13279">
    <property type="entry name" value="4HBT_2"/>
    <property type="match status" value="1"/>
</dbReference>
<sequence>MTRTFHYRTSVRPEWIDYNGHMQDAYYGLVFSHAVDAFQDEVGFDAAYRKATGCTIYLLEDHKRFLKEVRVGDDLAVETRLLDSNSKRLHLWSVMKAGSDVVAVSEMIEMHVRQQPQPRGEPIPDVIQRRLEHARIPSGQQDTLGFRARSLSIQPNTRT</sequence>
<dbReference type="InterPro" id="IPR029069">
    <property type="entry name" value="HotDog_dom_sf"/>
</dbReference>
<evidence type="ECO:0000313" key="2">
    <source>
        <dbReference type="Proteomes" id="UP001652542"/>
    </source>
</evidence>
<accession>A0ABT2ZGL1</accession>
<dbReference type="CDD" id="cd00586">
    <property type="entry name" value="4HBT"/>
    <property type="match status" value="1"/>
</dbReference>
<proteinExistence type="predicted"/>
<dbReference type="InterPro" id="IPR050563">
    <property type="entry name" value="4-hydroxybenzoyl-CoA_TE"/>
</dbReference>
<dbReference type="Gene3D" id="3.10.129.10">
    <property type="entry name" value="Hotdog Thioesterase"/>
    <property type="match status" value="1"/>
</dbReference>
<comment type="caution">
    <text evidence="1">The sequence shown here is derived from an EMBL/GenBank/DDBJ whole genome shotgun (WGS) entry which is preliminary data.</text>
</comment>
<protein>
    <submittedName>
        <fullName evidence="1">Thioesterase family protein</fullName>
    </submittedName>
</protein>
<dbReference type="SUPFAM" id="SSF54637">
    <property type="entry name" value="Thioesterase/thiol ester dehydrase-isomerase"/>
    <property type="match status" value="1"/>
</dbReference>
<dbReference type="Proteomes" id="UP001652542">
    <property type="component" value="Unassembled WGS sequence"/>
</dbReference>
<reference evidence="1 2" key="1">
    <citation type="submission" date="2022-10" db="EMBL/GenBank/DDBJ databases">
        <title>Defluviimonas sp. nov., isolated from ocean surface water.</title>
        <authorList>
            <person name="He W."/>
            <person name="Wang L."/>
            <person name="Zhang D.-F."/>
        </authorList>
    </citation>
    <scope>NUCLEOTIDE SEQUENCE [LARGE SCALE GENOMIC DNA]</scope>
    <source>
        <strain evidence="1 2">WL0002</strain>
    </source>
</reference>
<dbReference type="PANTHER" id="PTHR31793">
    <property type="entry name" value="4-HYDROXYBENZOYL-COA THIOESTERASE FAMILY MEMBER"/>
    <property type="match status" value="1"/>
</dbReference>
<dbReference type="RefSeq" id="WP_263735951.1">
    <property type="nucleotide sequence ID" value="NZ_JAOWKY010000005.1"/>
</dbReference>
<dbReference type="EMBL" id="JAOWKY010000005">
    <property type="protein sequence ID" value="MCV2870278.1"/>
    <property type="molecule type" value="Genomic_DNA"/>
</dbReference>
<evidence type="ECO:0000313" key="1">
    <source>
        <dbReference type="EMBL" id="MCV2870278.1"/>
    </source>
</evidence>
<organism evidence="1 2">
    <name type="scientific">Albidovulum marisflavi</name>
    <dbReference type="NCBI Taxonomy" id="2984159"/>
    <lineage>
        <taxon>Bacteria</taxon>
        <taxon>Pseudomonadati</taxon>
        <taxon>Pseudomonadota</taxon>
        <taxon>Alphaproteobacteria</taxon>
        <taxon>Rhodobacterales</taxon>
        <taxon>Paracoccaceae</taxon>
        <taxon>Albidovulum</taxon>
    </lineage>
</organism>
<keyword evidence="2" id="KW-1185">Reference proteome</keyword>
<gene>
    <name evidence="1" type="ORF">OEW28_16765</name>
</gene>
<dbReference type="PANTHER" id="PTHR31793:SF2">
    <property type="entry name" value="BLR1345 PROTEIN"/>
    <property type="match status" value="1"/>
</dbReference>